<protein>
    <submittedName>
        <fullName evidence="1">17378_t:CDS:1</fullName>
    </submittedName>
</protein>
<sequence length="46" mass="5053">TLFLTSTYPFAPASTDTIARWIKNILTVADPDTKAKDIRAILAFLA</sequence>
<evidence type="ECO:0000313" key="1">
    <source>
        <dbReference type="EMBL" id="CAG8633142.1"/>
    </source>
</evidence>
<organism evidence="1 2">
    <name type="scientific">Dentiscutata heterogama</name>
    <dbReference type="NCBI Taxonomy" id="1316150"/>
    <lineage>
        <taxon>Eukaryota</taxon>
        <taxon>Fungi</taxon>
        <taxon>Fungi incertae sedis</taxon>
        <taxon>Mucoromycota</taxon>
        <taxon>Glomeromycotina</taxon>
        <taxon>Glomeromycetes</taxon>
        <taxon>Diversisporales</taxon>
        <taxon>Gigasporaceae</taxon>
        <taxon>Dentiscutata</taxon>
    </lineage>
</organism>
<feature type="non-terminal residue" evidence="1">
    <location>
        <position position="1"/>
    </location>
</feature>
<reference evidence="1" key="1">
    <citation type="submission" date="2021-06" db="EMBL/GenBank/DDBJ databases">
        <authorList>
            <person name="Kallberg Y."/>
            <person name="Tangrot J."/>
            <person name="Rosling A."/>
        </authorList>
    </citation>
    <scope>NUCLEOTIDE SEQUENCE</scope>
    <source>
        <strain evidence="1">IL203A</strain>
    </source>
</reference>
<keyword evidence="2" id="KW-1185">Reference proteome</keyword>
<evidence type="ECO:0000313" key="2">
    <source>
        <dbReference type="Proteomes" id="UP000789702"/>
    </source>
</evidence>
<comment type="caution">
    <text evidence="1">The sequence shown here is derived from an EMBL/GenBank/DDBJ whole genome shotgun (WGS) entry which is preliminary data.</text>
</comment>
<dbReference type="EMBL" id="CAJVPU010013516">
    <property type="protein sequence ID" value="CAG8633142.1"/>
    <property type="molecule type" value="Genomic_DNA"/>
</dbReference>
<name>A0ACA9N7R7_9GLOM</name>
<accession>A0ACA9N7R7</accession>
<proteinExistence type="predicted"/>
<gene>
    <name evidence="1" type="ORF">DHETER_LOCUS8483</name>
</gene>
<dbReference type="Proteomes" id="UP000789702">
    <property type="component" value="Unassembled WGS sequence"/>
</dbReference>